<accession>A0ABW5ZF55</accession>
<sequence length="155" mass="17953">MIQLELQSELKRRLENTFQDVFFNDLAGNRVPLNVYEQNLPKKQSEEEEFFPFVIVKLLEAEKKKEKEPYITSVGFVIGTVDSDVYNQGYRDTANIINRIIENLEKQPIVKGQFTLSGPLKWVLHEEDTGSYYFGAVEASFETPELNRVDLEAMI</sequence>
<keyword evidence="2" id="KW-1185">Reference proteome</keyword>
<reference evidence="2" key="1">
    <citation type="journal article" date="2019" name="Int. J. Syst. Evol. Microbiol.">
        <title>The Global Catalogue of Microorganisms (GCM) 10K type strain sequencing project: providing services to taxonomists for standard genome sequencing and annotation.</title>
        <authorList>
            <consortium name="The Broad Institute Genomics Platform"/>
            <consortium name="The Broad Institute Genome Sequencing Center for Infectious Disease"/>
            <person name="Wu L."/>
            <person name="Ma J."/>
        </authorList>
    </citation>
    <scope>NUCLEOTIDE SEQUENCE [LARGE SCALE GENOMIC DNA]</scope>
    <source>
        <strain evidence="2">KCTC 13528</strain>
    </source>
</reference>
<gene>
    <name evidence="1" type="ORF">ACFS5P_06005</name>
</gene>
<dbReference type="Proteomes" id="UP001597561">
    <property type="component" value="Unassembled WGS sequence"/>
</dbReference>
<comment type="caution">
    <text evidence="1">The sequence shown here is derived from an EMBL/GenBank/DDBJ whole genome shotgun (WGS) entry which is preliminary data.</text>
</comment>
<dbReference type="RefSeq" id="WP_204730065.1">
    <property type="nucleotide sequence ID" value="NZ_JAFBDK010000013.1"/>
</dbReference>
<evidence type="ECO:0000313" key="2">
    <source>
        <dbReference type="Proteomes" id="UP001597561"/>
    </source>
</evidence>
<organism evidence="1 2">
    <name type="scientific">Jeotgalibacillus terrae</name>
    <dbReference type="NCBI Taxonomy" id="587735"/>
    <lineage>
        <taxon>Bacteria</taxon>
        <taxon>Bacillati</taxon>
        <taxon>Bacillota</taxon>
        <taxon>Bacilli</taxon>
        <taxon>Bacillales</taxon>
        <taxon>Caryophanaceae</taxon>
        <taxon>Jeotgalibacillus</taxon>
    </lineage>
</organism>
<dbReference type="EMBL" id="JBHUPG010000009">
    <property type="protein sequence ID" value="MFD2911422.1"/>
    <property type="molecule type" value="Genomic_DNA"/>
</dbReference>
<name>A0ABW5ZF55_9BACL</name>
<protein>
    <submittedName>
        <fullName evidence="1">Uncharacterized protein</fullName>
    </submittedName>
</protein>
<evidence type="ECO:0000313" key="1">
    <source>
        <dbReference type="EMBL" id="MFD2911422.1"/>
    </source>
</evidence>
<proteinExistence type="predicted"/>